<evidence type="ECO:0000313" key="3">
    <source>
        <dbReference type="Proteomes" id="UP000235388"/>
    </source>
</evidence>
<proteinExistence type="predicted"/>
<sequence length="262" mass="29935">MVRLRSTRHAIFRKPMAHQDFQHHGVINELDVWVKVPDGMLVPEEHRGKLLKLDKGLYGTKQGGRCWWKHFLQVMEGLDFHVSFYDDSFYHVQKEGETILVWIHVDDGVVLASSNSVMREFHTALESQLKTAWDANLHTIVGIKFDRPSPSRIVLSQPFLTQKITNKFTTNGTLPRNIPIKDKNSLTSSTTDEEVINPNGYLSVVGSLNYLAVATRPNLAFAVGFLARFAKSPTTRHWTVWNYSSGWRIELERDECLKGCLS</sequence>
<organism evidence="2 3">
    <name type="scientific">Puccinia coronata f. sp. avenae</name>
    <dbReference type="NCBI Taxonomy" id="200324"/>
    <lineage>
        <taxon>Eukaryota</taxon>
        <taxon>Fungi</taxon>
        <taxon>Dikarya</taxon>
        <taxon>Basidiomycota</taxon>
        <taxon>Pucciniomycotina</taxon>
        <taxon>Pucciniomycetes</taxon>
        <taxon>Pucciniales</taxon>
        <taxon>Pucciniaceae</taxon>
        <taxon>Puccinia</taxon>
    </lineage>
</organism>
<keyword evidence="3" id="KW-1185">Reference proteome</keyword>
<dbReference type="EMBL" id="PGCJ01000368">
    <property type="protein sequence ID" value="PLW30717.1"/>
    <property type="molecule type" value="Genomic_DNA"/>
</dbReference>
<feature type="domain" description="Reverse transcriptase Ty1/copia-type" evidence="1">
    <location>
        <begin position="24"/>
        <end position="181"/>
    </location>
</feature>
<reference evidence="2 3" key="1">
    <citation type="submission" date="2017-11" db="EMBL/GenBank/DDBJ databases">
        <title>De novo assembly and phasing of dikaryotic genomes from two isolates of Puccinia coronata f. sp. avenae, the causal agent of oat crown rust.</title>
        <authorList>
            <person name="Miller M.E."/>
            <person name="Zhang Y."/>
            <person name="Omidvar V."/>
            <person name="Sperschneider J."/>
            <person name="Schwessinger B."/>
            <person name="Raley C."/>
            <person name="Palmer J.M."/>
            <person name="Garnica D."/>
            <person name="Upadhyaya N."/>
            <person name="Rathjen J."/>
            <person name="Taylor J.M."/>
            <person name="Park R.F."/>
            <person name="Dodds P.N."/>
            <person name="Hirsch C.D."/>
            <person name="Kianian S.F."/>
            <person name="Figueroa M."/>
        </authorList>
    </citation>
    <scope>NUCLEOTIDE SEQUENCE [LARGE SCALE GENOMIC DNA]</scope>
    <source>
        <strain evidence="2">12NC29</strain>
    </source>
</reference>
<dbReference type="OrthoDB" id="2791290at2759"/>
<dbReference type="STRING" id="200324.A0A2N5TZ40"/>
<dbReference type="AlphaFoldDB" id="A0A2N5TZ40"/>
<accession>A0A2N5TZ40</accession>
<protein>
    <recommendedName>
        <fullName evidence="1">Reverse transcriptase Ty1/copia-type domain-containing protein</fullName>
    </recommendedName>
</protein>
<comment type="caution">
    <text evidence="2">The sequence shown here is derived from an EMBL/GenBank/DDBJ whole genome shotgun (WGS) entry which is preliminary data.</text>
</comment>
<gene>
    <name evidence="2" type="ORF">PCANC_24672</name>
</gene>
<evidence type="ECO:0000259" key="1">
    <source>
        <dbReference type="Pfam" id="PF07727"/>
    </source>
</evidence>
<dbReference type="Proteomes" id="UP000235388">
    <property type="component" value="Unassembled WGS sequence"/>
</dbReference>
<name>A0A2N5TZ40_9BASI</name>
<dbReference type="InterPro" id="IPR013103">
    <property type="entry name" value="RVT_2"/>
</dbReference>
<dbReference type="Pfam" id="PF07727">
    <property type="entry name" value="RVT_2"/>
    <property type="match status" value="1"/>
</dbReference>
<evidence type="ECO:0000313" key="2">
    <source>
        <dbReference type="EMBL" id="PLW30717.1"/>
    </source>
</evidence>